<dbReference type="EC" id="3.4.21.26" evidence="2"/>
<dbReference type="PANTHER" id="PTHR42881:SF2">
    <property type="entry name" value="PROLYL ENDOPEPTIDASE"/>
    <property type="match status" value="1"/>
</dbReference>
<dbReference type="InterPro" id="IPR029058">
    <property type="entry name" value="AB_hydrolase_fold"/>
</dbReference>
<dbReference type="InterPro" id="IPR001375">
    <property type="entry name" value="Peptidase_S9_cat"/>
</dbReference>
<dbReference type="Gene3D" id="2.130.10.120">
    <property type="entry name" value="Prolyl oligopeptidase, N-terminal domain"/>
    <property type="match status" value="1"/>
</dbReference>
<dbReference type="SUPFAM" id="SSF50993">
    <property type="entry name" value="Peptidase/esterase 'gauge' domain"/>
    <property type="match status" value="1"/>
</dbReference>
<dbReference type="InterPro" id="IPR002470">
    <property type="entry name" value="Peptidase_S9A"/>
</dbReference>
<keyword evidence="4" id="KW-0378">Hydrolase</keyword>
<evidence type="ECO:0000256" key="2">
    <source>
        <dbReference type="ARBA" id="ARBA00011897"/>
    </source>
</evidence>
<dbReference type="EMBL" id="AVFO01000024">
    <property type="protein sequence ID" value="ESU26006.1"/>
    <property type="molecule type" value="Genomic_DNA"/>
</dbReference>
<dbReference type="PANTHER" id="PTHR42881">
    <property type="entry name" value="PROLYL ENDOPEPTIDASE"/>
    <property type="match status" value="1"/>
</dbReference>
<name>A0ABN0QH43_9FLAO</name>
<organism evidence="8 9">
    <name type="scientific">Flavobacterium saliperosum S13</name>
    <dbReference type="NCBI Taxonomy" id="1341155"/>
    <lineage>
        <taxon>Bacteria</taxon>
        <taxon>Pseudomonadati</taxon>
        <taxon>Bacteroidota</taxon>
        <taxon>Flavobacteriia</taxon>
        <taxon>Flavobacteriales</taxon>
        <taxon>Flavobacteriaceae</taxon>
        <taxon>Flavobacterium</taxon>
    </lineage>
</organism>
<dbReference type="Pfam" id="PF02897">
    <property type="entry name" value="Peptidase_S9_N"/>
    <property type="match status" value="1"/>
</dbReference>
<protein>
    <recommendedName>
        <fullName evidence="2">prolyl oligopeptidase</fullName>
        <ecNumber evidence="2">3.4.21.26</ecNumber>
    </recommendedName>
</protein>
<accession>A0ABN0QH43</accession>
<dbReference type="InterPro" id="IPR023302">
    <property type="entry name" value="Pept_S9A_N"/>
</dbReference>
<gene>
    <name evidence="8" type="ORF">FSS13T_12880</name>
</gene>
<keyword evidence="3" id="KW-0645">Protease</keyword>
<evidence type="ECO:0000259" key="7">
    <source>
        <dbReference type="Pfam" id="PF02897"/>
    </source>
</evidence>
<reference evidence="8 9" key="1">
    <citation type="submission" date="2013-08" db="EMBL/GenBank/DDBJ databases">
        <title>Flavobacterium saliperosum type strain genome sequencing.</title>
        <authorList>
            <person name="Lee K."/>
            <person name="Yi H."/>
            <person name="Park S."/>
            <person name="Chun J."/>
        </authorList>
    </citation>
    <scope>NUCLEOTIDE SEQUENCE [LARGE SCALE GENOMIC DNA]</scope>
    <source>
        <strain evidence="8 9">S13</strain>
    </source>
</reference>
<keyword evidence="5" id="KW-0720">Serine protease</keyword>
<dbReference type="Gene3D" id="3.40.50.1820">
    <property type="entry name" value="alpha/beta hydrolase"/>
    <property type="match status" value="1"/>
</dbReference>
<feature type="domain" description="Peptidase S9A N-terminal" evidence="7">
    <location>
        <begin position="12"/>
        <end position="416"/>
    </location>
</feature>
<dbReference type="InterPro" id="IPR051167">
    <property type="entry name" value="Prolyl_oligopep/macrocyclase"/>
</dbReference>
<evidence type="ECO:0000259" key="6">
    <source>
        <dbReference type="Pfam" id="PF00326"/>
    </source>
</evidence>
<dbReference type="RefSeq" id="WP_023576319.1">
    <property type="nucleotide sequence ID" value="NZ_AVFO01000024.1"/>
</dbReference>
<comment type="catalytic activity">
    <reaction evidence="1">
        <text>Hydrolysis of Pro-|-Xaa &gt;&gt; Ala-|-Xaa in oligopeptides.</text>
        <dbReference type="EC" id="3.4.21.26"/>
    </reaction>
</comment>
<evidence type="ECO:0000256" key="3">
    <source>
        <dbReference type="ARBA" id="ARBA00022670"/>
    </source>
</evidence>
<dbReference type="Pfam" id="PF00326">
    <property type="entry name" value="Peptidase_S9"/>
    <property type="match status" value="1"/>
</dbReference>
<feature type="domain" description="Peptidase S9 prolyl oligopeptidase catalytic" evidence="6">
    <location>
        <begin position="489"/>
        <end position="696"/>
    </location>
</feature>
<dbReference type="SUPFAM" id="SSF53474">
    <property type="entry name" value="alpha/beta-Hydrolases"/>
    <property type="match status" value="1"/>
</dbReference>
<evidence type="ECO:0000256" key="5">
    <source>
        <dbReference type="ARBA" id="ARBA00022825"/>
    </source>
</evidence>
<evidence type="ECO:0000313" key="8">
    <source>
        <dbReference type="EMBL" id="ESU26006.1"/>
    </source>
</evidence>
<evidence type="ECO:0000256" key="1">
    <source>
        <dbReference type="ARBA" id="ARBA00001070"/>
    </source>
</evidence>
<keyword evidence="9" id="KW-1185">Reference proteome</keyword>
<evidence type="ECO:0000256" key="4">
    <source>
        <dbReference type="ARBA" id="ARBA00022801"/>
    </source>
</evidence>
<comment type="caution">
    <text evidence="8">The sequence shown here is derived from an EMBL/GenBank/DDBJ whole genome shotgun (WGS) entry which is preliminary data.</text>
</comment>
<proteinExistence type="predicted"/>
<dbReference type="PRINTS" id="PR00862">
    <property type="entry name" value="PROLIGOPTASE"/>
</dbReference>
<evidence type="ECO:0000313" key="9">
    <source>
        <dbReference type="Proteomes" id="UP000018234"/>
    </source>
</evidence>
<sequence>MAQLKPQPAPERVVTDEYHGVKLEDPYRYLENLKDPEVADWMKSNANYAKAKLNEIPERQNIIKKLNLLDTKTESSVTIIKITENDHYFYLKRNANEENGKLYHRVGYKGTEKLLFDPDMYKKGTGLKYDINNIYPTENGDKVAFKIAANGSESSELLIIDKNGKQYPEIIELVGNGIVSWLPDQNSFTYRRFNSADITDVNRRLNTKVYHHKLGDDYKKDAELFSNTTNPELNIASEEQPHNYCHKNSNKYYGLVGTIDKRIILYHSKISENYKPEKWEPLVSKNDEISDFNFGKEYIYYLTFKNASNYKILKAPYSNPSIKNAVTVVEEPKNGSITDYRVTKDGLYYAVTEYGIQAKVYFLANGKSVPTELELPFQAGSAHLSTINENKSEVWVTLSGWTSPTKRYLYNPSDNTFTFQPLTKPIDFPEFKNIVSKEIMIPSHDGVMVPVSLIYDKNIKLDGNNPVLLIGYGAYGISITPEFSPEFVLNYVSYGGIFVFSHVRGGGELGDKWHKAGYKITKPNTWKDIIATAEYLVREKISSPEKIAICGGSAGGILVGRAMTERPDLFAAAIPQVGVMNPIRMEITPNGPVNVPEFGTVKDKIEFRALLEMDSFHHIKKGIAYPATLITAGMNDPRVIAWQPAKFAAKLQNANASNNPILFYTDFESGHGIGDSNTTYFESIADVLSFAYQHTGHPKFKPSKQISKN</sequence>
<dbReference type="Proteomes" id="UP000018234">
    <property type="component" value="Unassembled WGS sequence"/>
</dbReference>